<evidence type="ECO:0000256" key="1">
    <source>
        <dbReference type="SAM" id="MobiDB-lite"/>
    </source>
</evidence>
<reference evidence="4" key="1">
    <citation type="journal article" date="2019" name="Int. J. Syst. Evol. Microbiol.">
        <title>The Global Catalogue of Microorganisms (GCM) 10K type strain sequencing project: providing services to taxonomists for standard genome sequencing and annotation.</title>
        <authorList>
            <consortium name="The Broad Institute Genomics Platform"/>
            <consortium name="The Broad Institute Genome Sequencing Center for Infectious Disease"/>
            <person name="Wu L."/>
            <person name="Ma J."/>
        </authorList>
    </citation>
    <scope>NUCLEOTIDE SEQUENCE [LARGE SCALE GENOMIC DNA]</scope>
    <source>
        <strain evidence="4">ZS-22-S1</strain>
    </source>
</reference>
<dbReference type="RefSeq" id="WP_378061703.1">
    <property type="nucleotide sequence ID" value="NZ_JBHSIS010000024.1"/>
</dbReference>
<keyword evidence="4" id="KW-1185">Reference proteome</keyword>
<evidence type="ECO:0000313" key="4">
    <source>
        <dbReference type="Proteomes" id="UP001595859"/>
    </source>
</evidence>
<feature type="domain" description="DUF397" evidence="2">
    <location>
        <begin position="9"/>
        <end position="61"/>
    </location>
</feature>
<organism evidence="3 4">
    <name type="scientific">Actinophytocola glycyrrhizae</name>
    <dbReference type="NCBI Taxonomy" id="2044873"/>
    <lineage>
        <taxon>Bacteria</taxon>
        <taxon>Bacillati</taxon>
        <taxon>Actinomycetota</taxon>
        <taxon>Actinomycetes</taxon>
        <taxon>Pseudonocardiales</taxon>
        <taxon>Pseudonocardiaceae</taxon>
    </lineage>
</organism>
<dbReference type="Proteomes" id="UP001595859">
    <property type="component" value="Unassembled WGS sequence"/>
</dbReference>
<gene>
    <name evidence="3" type="ORF">ACFPCV_36070</name>
</gene>
<evidence type="ECO:0000313" key="3">
    <source>
        <dbReference type="EMBL" id="MFC4858945.1"/>
    </source>
</evidence>
<dbReference type="EMBL" id="JBHSIS010000024">
    <property type="protein sequence ID" value="MFC4858945.1"/>
    <property type="molecule type" value="Genomic_DNA"/>
</dbReference>
<dbReference type="InterPro" id="IPR007278">
    <property type="entry name" value="DUF397"/>
</dbReference>
<accession>A0ABV9SB95</accession>
<comment type="caution">
    <text evidence="3">The sequence shown here is derived from an EMBL/GenBank/DDBJ whole genome shotgun (WGS) entry which is preliminary data.</text>
</comment>
<proteinExistence type="predicted"/>
<dbReference type="Pfam" id="PF04149">
    <property type="entry name" value="DUF397"/>
    <property type="match status" value="1"/>
</dbReference>
<feature type="region of interest" description="Disordered" evidence="1">
    <location>
        <begin position="1"/>
        <end position="20"/>
    </location>
</feature>
<protein>
    <submittedName>
        <fullName evidence="3">DUF397 domain-containing protein</fullName>
    </submittedName>
</protein>
<name>A0ABV9SB95_9PSEU</name>
<evidence type="ECO:0000259" key="2">
    <source>
        <dbReference type="Pfam" id="PF04149"/>
    </source>
</evidence>
<sequence>MSPPDLTNAVWRKSSRSNGDGNECVEVAFVSGVTALRDSKNPDGGALVLPPTGWHAFRSTTKVSR</sequence>